<dbReference type="Gene3D" id="3.40.1080.10">
    <property type="entry name" value="Glutaconate Coenzyme A-transferase"/>
    <property type="match status" value="1"/>
</dbReference>
<dbReference type="GO" id="GO:0006083">
    <property type="term" value="P:acetate metabolic process"/>
    <property type="evidence" value="ECO:0007669"/>
    <property type="project" value="InterPro"/>
</dbReference>
<dbReference type="EMBL" id="JACBNQ010000012">
    <property type="protein sequence ID" value="NYB74707.1"/>
    <property type="molecule type" value="Genomic_DNA"/>
</dbReference>
<dbReference type="Pfam" id="PF13336">
    <property type="entry name" value="AcetylCoA_hyd_C"/>
    <property type="match status" value="1"/>
</dbReference>
<evidence type="ECO:0000256" key="1">
    <source>
        <dbReference type="ARBA" id="ARBA00009632"/>
    </source>
</evidence>
<dbReference type="InterPro" id="IPR037171">
    <property type="entry name" value="NagB/RpiA_transferase-like"/>
</dbReference>
<accession>A0A974GWP0</accession>
<dbReference type="InterPro" id="IPR026888">
    <property type="entry name" value="AcetylCoA_hyd_C"/>
</dbReference>
<dbReference type="InterPro" id="IPR038460">
    <property type="entry name" value="AcetylCoA_hyd_C_sf"/>
</dbReference>
<dbReference type="GO" id="GO:0008775">
    <property type="term" value="F:acetate CoA-transferase activity"/>
    <property type="evidence" value="ECO:0007669"/>
    <property type="project" value="InterPro"/>
</dbReference>
<dbReference type="SUPFAM" id="SSF100950">
    <property type="entry name" value="NagB/RpiA/CoA transferase-like"/>
    <property type="match status" value="2"/>
</dbReference>
<sequence>MNIWKDVYNQKLLTADEIAKQIESNTMCATVIGAGEPVSIPEAIANRAINENLNGIIQITLLSISNNALWENTDLKGKFDHISLFIGSDTVRKAVWDNKIEYIPAYYHQMPSYYEDYLNPDVFYAAVSPMDEHGYFSFGVSGDCSMTLKKAAKKIFLEVNENMPRTHGNCFIHINEVDAVCEHNRSLPELSSKNISDVEQIIGDNIAELVPDGATLQLGIGGIPNAAAVALKNKYDLGIHSELFTESMVDLIEQGIITNSRKTIHEGKSIVTFALGSKRMYDFINDNIGVEFHPVNYVNDPYVIGMNDNLISINSCLEVDLFGQVSSESLGPRQYTGVGGQVDFVRGAAKSNGGKSIIAIQSTAKNETITKIKPILTAGSIVTTPRNEVDYIVTEYGVARLKCKSIRERVKELINISHPKFREELSFEARKMNLI</sequence>
<dbReference type="Gene3D" id="3.30.750.70">
    <property type="entry name" value="4-hydroxybutyrate coenzyme like domains"/>
    <property type="match status" value="1"/>
</dbReference>
<organism evidence="5 6">
    <name type="scientific">Sedimentibacter hydroxybenzoicus DSM 7310</name>
    <dbReference type="NCBI Taxonomy" id="1123245"/>
    <lineage>
        <taxon>Bacteria</taxon>
        <taxon>Bacillati</taxon>
        <taxon>Bacillota</taxon>
        <taxon>Tissierellia</taxon>
        <taxon>Sedimentibacter</taxon>
    </lineage>
</organism>
<dbReference type="GO" id="GO:0016787">
    <property type="term" value="F:hydrolase activity"/>
    <property type="evidence" value="ECO:0007669"/>
    <property type="project" value="UniProtKB-KW"/>
</dbReference>
<dbReference type="RefSeq" id="WP_179238413.1">
    <property type="nucleotide sequence ID" value="NZ_JACBNQ010000012.1"/>
</dbReference>
<dbReference type="InterPro" id="IPR046433">
    <property type="entry name" value="ActCoA_hydro"/>
</dbReference>
<keyword evidence="6" id="KW-1185">Reference proteome</keyword>
<evidence type="ECO:0000256" key="2">
    <source>
        <dbReference type="ARBA" id="ARBA00022679"/>
    </source>
</evidence>
<feature type="domain" description="Acetyl-CoA hydrolase/transferase C-terminal" evidence="4">
    <location>
        <begin position="276"/>
        <end position="428"/>
    </location>
</feature>
<dbReference type="Pfam" id="PF02550">
    <property type="entry name" value="AcetylCoA_hydro"/>
    <property type="match status" value="1"/>
</dbReference>
<evidence type="ECO:0000313" key="6">
    <source>
        <dbReference type="Proteomes" id="UP000611629"/>
    </source>
</evidence>
<dbReference type="Proteomes" id="UP000611629">
    <property type="component" value="Unassembled WGS sequence"/>
</dbReference>
<evidence type="ECO:0000313" key="5">
    <source>
        <dbReference type="EMBL" id="NYB74707.1"/>
    </source>
</evidence>
<evidence type="ECO:0000259" key="3">
    <source>
        <dbReference type="Pfam" id="PF02550"/>
    </source>
</evidence>
<dbReference type="PANTHER" id="PTHR21432">
    <property type="entry name" value="ACETYL-COA HYDROLASE-RELATED"/>
    <property type="match status" value="1"/>
</dbReference>
<dbReference type="PANTHER" id="PTHR21432:SF20">
    <property type="entry name" value="ACETYL-COA HYDROLASE"/>
    <property type="match status" value="1"/>
</dbReference>
<name>A0A974GWP0_SEDHY</name>
<comment type="similarity">
    <text evidence="1">Belongs to the acetyl-CoA hydrolase/transferase family.</text>
</comment>
<keyword evidence="5" id="KW-0378">Hydrolase</keyword>
<proteinExistence type="inferred from homology"/>
<dbReference type="InterPro" id="IPR003702">
    <property type="entry name" value="ActCoA_hydro_N"/>
</dbReference>
<keyword evidence="2" id="KW-0808">Transferase</keyword>
<dbReference type="AlphaFoldDB" id="A0A974GWP0"/>
<gene>
    <name evidence="5" type="ORF">HZF24_11220</name>
</gene>
<evidence type="ECO:0000259" key="4">
    <source>
        <dbReference type="Pfam" id="PF13336"/>
    </source>
</evidence>
<comment type="caution">
    <text evidence="5">The sequence shown here is derived from an EMBL/GenBank/DDBJ whole genome shotgun (WGS) entry which is preliminary data.</text>
</comment>
<dbReference type="Gene3D" id="3.40.1080.20">
    <property type="entry name" value="Acetyl-CoA hydrolase/transferase C-terminal domain"/>
    <property type="match status" value="1"/>
</dbReference>
<feature type="domain" description="Acetyl-CoA hydrolase/transferase N-terminal" evidence="3">
    <location>
        <begin position="7"/>
        <end position="185"/>
    </location>
</feature>
<protein>
    <submittedName>
        <fullName evidence="5">Acetyl-CoA hydrolase/transferase family protein</fullName>
    </submittedName>
</protein>
<reference evidence="5" key="1">
    <citation type="submission" date="2020-07" db="EMBL/GenBank/DDBJ databases">
        <title>Genomic analysis of a strain of Sedimentibacter Hydroxybenzoicus DSM7310.</title>
        <authorList>
            <person name="Ma S."/>
        </authorList>
    </citation>
    <scope>NUCLEOTIDE SEQUENCE</scope>
    <source>
        <strain evidence="5">DSM 7310</strain>
    </source>
</reference>